<feature type="region of interest" description="Disordered" evidence="1">
    <location>
        <begin position="202"/>
        <end position="264"/>
    </location>
</feature>
<feature type="compositionally biased region" description="Pro residues" evidence="1">
    <location>
        <begin position="240"/>
        <end position="251"/>
    </location>
</feature>
<dbReference type="PANTHER" id="PTHR45691:SF1">
    <property type="entry name" value="FH2 DOMAIN-CONTAINING PROTEIN 1-RELATED"/>
    <property type="match status" value="1"/>
</dbReference>
<organism evidence="3 4">
    <name type="scientific">Rotaria socialis</name>
    <dbReference type="NCBI Taxonomy" id="392032"/>
    <lineage>
        <taxon>Eukaryota</taxon>
        <taxon>Metazoa</taxon>
        <taxon>Spiralia</taxon>
        <taxon>Gnathifera</taxon>
        <taxon>Rotifera</taxon>
        <taxon>Eurotatoria</taxon>
        <taxon>Bdelloidea</taxon>
        <taxon>Philodinida</taxon>
        <taxon>Philodinidae</taxon>
        <taxon>Rotaria</taxon>
    </lineage>
</organism>
<reference evidence="3" key="1">
    <citation type="submission" date="2021-02" db="EMBL/GenBank/DDBJ databases">
        <authorList>
            <person name="Nowell W R."/>
        </authorList>
    </citation>
    <scope>NUCLEOTIDE SEQUENCE</scope>
</reference>
<feature type="region of interest" description="Disordered" evidence="1">
    <location>
        <begin position="324"/>
        <end position="358"/>
    </location>
</feature>
<feature type="signal peptide" evidence="2">
    <location>
        <begin position="1"/>
        <end position="18"/>
    </location>
</feature>
<feature type="compositionally biased region" description="Acidic residues" evidence="1">
    <location>
        <begin position="34"/>
        <end position="43"/>
    </location>
</feature>
<feature type="region of interest" description="Disordered" evidence="1">
    <location>
        <begin position="513"/>
        <end position="571"/>
    </location>
</feature>
<dbReference type="InterPro" id="IPR051412">
    <property type="entry name" value="Formin_Homology_Diaphanous_sf"/>
</dbReference>
<dbReference type="GO" id="GO:0030041">
    <property type="term" value="P:actin filament polymerization"/>
    <property type="evidence" value="ECO:0007669"/>
    <property type="project" value="TreeGrafter"/>
</dbReference>
<gene>
    <name evidence="3" type="ORF">FME351_LOCUS5361</name>
</gene>
<dbReference type="AlphaFoldDB" id="A0A817WXB5"/>
<proteinExistence type="predicted"/>
<dbReference type="GO" id="GO:0005884">
    <property type="term" value="C:actin filament"/>
    <property type="evidence" value="ECO:0007669"/>
    <property type="project" value="TreeGrafter"/>
</dbReference>
<dbReference type="PRINTS" id="PR01217">
    <property type="entry name" value="PRICHEXTENSN"/>
</dbReference>
<dbReference type="Proteomes" id="UP000663869">
    <property type="component" value="Unassembled WGS sequence"/>
</dbReference>
<feature type="region of interest" description="Disordered" evidence="1">
    <location>
        <begin position="33"/>
        <end position="55"/>
    </location>
</feature>
<accession>A0A817WXB5</accession>
<keyword evidence="2" id="KW-0732">Signal</keyword>
<comment type="caution">
    <text evidence="3">The sequence shown here is derived from an EMBL/GenBank/DDBJ whole genome shotgun (WGS) entry which is preliminary data.</text>
</comment>
<dbReference type="PANTHER" id="PTHR45691">
    <property type="entry name" value="PROTEIN DIAPHANOUS"/>
    <property type="match status" value="1"/>
</dbReference>
<name>A0A817WXB5_9BILA</name>
<evidence type="ECO:0000256" key="1">
    <source>
        <dbReference type="SAM" id="MobiDB-lite"/>
    </source>
</evidence>
<feature type="compositionally biased region" description="Polar residues" evidence="1">
    <location>
        <begin position="220"/>
        <end position="235"/>
    </location>
</feature>
<feature type="chain" id="PRO_5032493225" evidence="2">
    <location>
        <begin position="19"/>
        <end position="571"/>
    </location>
</feature>
<feature type="compositionally biased region" description="Polar residues" evidence="1">
    <location>
        <begin position="544"/>
        <end position="571"/>
    </location>
</feature>
<dbReference type="EMBL" id="CAJNYU010000435">
    <property type="protein sequence ID" value="CAF3360341.1"/>
    <property type="molecule type" value="Genomic_DNA"/>
</dbReference>
<sequence>MKLSFIFAGLTLICIVHSAKLLSSTRRSLILPDYSDEDGSEENTETKSTKSVSTTPTRNRFVYSTRPSWMMQRTSSMTTTTNSDDEVVDLNDSENYLTNIRKFFKKTLEDLRKLLKNITGYDIVQAIQKCSQPFSRHISNEENTTTASPNRQKVNQILNEFGLDPADYIFDSSLELTSDFSSALPKDLTQSQQLNIQLRSSARQHKYVQRPPPPPPIVNRQKSLSRSSSGMSQTDFPAHRAPPPPPPPPAPTSSSFPQRDSDKYKSNMTTQDYLQRIDTADNPPVKVVKPNTQDLIYKKEIRIRYLQPPTPPPPAPIIIREKHLPSAPPQSPLLIRERKPEPATPPPLTIRERPPSPPPLLEPCIIDKTLPPPPPQPRQVIIERLPTPPPKPRTVIFEKWLPYKKVKRPILLEKAPPQPPVPPTRNVIIEYEPLKAYTVRRVIEEGLFRVDPTQYTNYSAQADGNVRIVDRIDDLPPPSEALMRILKEYSQNDVADYNTESLSNMEQLMQVSSLSSASSHNRERVLSSGQNRLIPSPVSAPLPFNQTRSSNNSSRLHTPINSSTLNIEDAY</sequence>
<evidence type="ECO:0000313" key="3">
    <source>
        <dbReference type="EMBL" id="CAF3360341.1"/>
    </source>
</evidence>
<evidence type="ECO:0000256" key="2">
    <source>
        <dbReference type="SAM" id="SignalP"/>
    </source>
</evidence>
<evidence type="ECO:0000313" key="4">
    <source>
        <dbReference type="Proteomes" id="UP000663869"/>
    </source>
</evidence>
<protein>
    <submittedName>
        <fullName evidence="3">Uncharacterized protein</fullName>
    </submittedName>
</protein>